<feature type="compositionally biased region" description="Basic and acidic residues" evidence="7">
    <location>
        <begin position="1"/>
        <end position="16"/>
    </location>
</feature>
<feature type="transmembrane region" description="Helical" evidence="8">
    <location>
        <begin position="151"/>
        <end position="170"/>
    </location>
</feature>
<dbReference type="AlphaFoldDB" id="A0A1G8YQU7"/>
<gene>
    <name evidence="10" type="ORF">SAMN04487820_10410</name>
</gene>
<feature type="compositionally biased region" description="Basic and acidic residues" evidence="7">
    <location>
        <begin position="36"/>
        <end position="46"/>
    </location>
</feature>
<name>A0A1G8YQU7_ACTMZ</name>
<evidence type="ECO:0000256" key="7">
    <source>
        <dbReference type="SAM" id="MobiDB-lite"/>
    </source>
</evidence>
<dbReference type="Pfam" id="PF02397">
    <property type="entry name" value="Bac_transf"/>
    <property type="match status" value="1"/>
</dbReference>
<dbReference type="InterPro" id="IPR017475">
    <property type="entry name" value="EPS_sugar_tfrase"/>
</dbReference>
<proteinExistence type="inferred from homology"/>
<dbReference type="PANTHER" id="PTHR30576">
    <property type="entry name" value="COLANIC BIOSYNTHESIS UDP-GLUCOSE LIPID CARRIER TRANSFERASE"/>
    <property type="match status" value="1"/>
</dbReference>
<evidence type="ECO:0000256" key="6">
    <source>
        <dbReference type="ARBA" id="ARBA00023136"/>
    </source>
</evidence>
<feature type="transmembrane region" description="Helical" evidence="8">
    <location>
        <begin position="128"/>
        <end position="145"/>
    </location>
</feature>
<keyword evidence="3 10" id="KW-0808">Transferase</keyword>
<evidence type="ECO:0000256" key="1">
    <source>
        <dbReference type="ARBA" id="ARBA00004141"/>
    </source>
</evidence>
<keyword evidence="5 8" id="KW-1133">Transmembrane helix</keyword>
<feature type="transmembrane region" description="Helical" evidence="8">
    <location>
        <begin position="328"/>
        <end position="348"/>
    </location>
</feature>
<evidence type="ECO:0000256" key="5">
    <source>
        <dbReference type="ARBA" id="ARBA00022989"/>
    </source>
</evidence>
<accession>A0A1G8YQU7</accession>
<dbReference type="InterPro" id="IPR003362">
    <property type="entry name" value="Bact_transf"/>
</dbReference>
<dbReference type="Proteomes" id="UP000199213">
    <property type="component" value="Unassembled WGS sequence"/>
</dbReference>
<keyword evidence="4 8" id="KW-0812">Transmembrane</keyword>
<dbReference type="NCBIfam" id="TIGR03025">
    <property type="entry name" value="EPS_sugtrans"/>
    <property type="match status" value="1"/>
</dbReference>
<comment type="subcellular location">
    <subcellularLocation>
        <location evidence="1">Membrane</location>
        <topology evidence="1">Multi-pass membrane protein</topology>
    </subcellularLocation>
</comment>
<feature type="transmembrane region" description="Helical" evidence="8">
    <location>
        <begin position="88"/>
        <end position="107"/>
    </location>
</feature>
<keyword evidence="6 8" id="KW-0472">Membrane</keyword>
<evidence type="ECO:0000256" key="2">
    <source>
        <dbReference type="ARBA" id="ARBA00006464"/>
    </source>
</evidence>
<dbReference type="OrthoDB" id="9808602at2"/>
<dbReference type="PANTHER" id="PTHR30576:SF10">
    <property type="entry name" value="SLL5057 PROTEIN"/>
    <property type="match status" value="1"/>
</dbReference>
<feature type="transmembrane region" description="Helical" evidence="8">
    <location>
        <begin position="62"/>
        <end position="82"/>
    </location>
</feature>
<evidence type="ECO:0000259" key="9">
    <source>
        <dbReference type="Pfam" id="PF02397"/>
    </source>
</evidence>
<evidence type="ECO:0000313" key="10">
    <source>
        <dbReference type="EMBL" id="SDK05163.1"/>
    </source>
</evidence>
<protein>
    <submittedName>
        <fullName evidence="10">Exopolysaccharide biosynthesis polyprenyl glycosylphosphotransferase</fullName>
    </submittedName>
</protein>
<evidence type="ECO:0000256" key="8">
    <source>
        <dbReference type="SAM" id="Phobius"/>
    </source>
</evidence>
<dbReference type="GO" id="GO:0016020">
    <property type="term" value="C:membrane"/>
    <property type="evidence" value="ECO:0007669"/>
    <property type="project" value="UniProtKB-SubCell"/>
</dbReference>
<evidence type="ECO:0000256" key="3">
    <source>
        <dbReference type="ARBA" id="ARBA00022679"/>
    </source>
</evidence>
<sequence>MRLSSRQRDHPVELRQKIPSAGGSDSQSSGPGTTGARRDGRRDGAQRPHSARALPWERRYRSLVAVGDVTATGLAVAGGTVVSAPAEPWLTVLFASVTAVALLTALVPAWDHRILGQGAEEFRRLGRALLTAAVLLAFGAVAAGLGQLRGWIFAVLPAAAVLCLLQRYVLRKLLHRKRALGRCMLPVIAAGDPEALRDLIARTRRESHLGWQIRAVCTAGRSGSGVAVDQIDSVPVVGSLDDIARQARLDAYRAVMISADRYWTRQRLQWLSWELEGTATEMVVAPVLMDIAGPRVHVSEVLGMPLLRLSEPVLTGPRLFVKSVMDRTGALLLLLTLSPLLLVIAIGIKLNSAGPVFYRQRRVGHNGHVFTMLKFRTMVSGADSPSSDGDLTDEGAGPLFKSRCDPRVTGLGSVLRGYSMDELPQLVNVLLGDMSLVGPRPPLPAETESYEPEMHRRFLVRPGMTGLWQVSGRSDLSWAESVRLDLRYVENWSLTLDWMILWKTVRAVMTREGAY</sequence>
<dbReference type="GO" id="GO:0016780">
    <property type="term" value="F:phosphotransferase activity, for other substituted phosphate groups"/>
    <property type="evidence" value="ECO:0007669"/>
    <property type="project" value="TreeGrafter"/>
</dbReference>
<feature type="region of interest" description="Disordered" evidence="7">
    <location>
        <begin position="1"/>
        <end position="51"/>
    </location>
</feature>
<keyword evidence="11" id="KW-1185">Reference proteome</keyword>
<reference evidence="11" key="1">
    <citation type="submission" date="2016-10" db="EMBL/GenBank/DDBJ databases">
        <authorList>
            <person name="Varghese N."/>
            <person name="Submissions S."/>
        </authorList>
    </citation>
    <scope>NUCLEOTIDE SEQUENCE [LARGE SCALE GENOMIC DNA]</scope>
    <source>
        <strain evidence="11">DSM 45460</strain>
    </source>
</reference>
<comment type="similarity">
    <text evidence="2">Belongs to the bacterial sugar transferase family.</text>
</comment>
<feature type="domain" description="Bacterial sugar transferase" evidence="9">
    <location>
        <begin position="322"/>
        <end position="509"/>
    </location>
</feature>
<dbReference type="EMBL" id="FNFM01000004">
    <property type="protein sequence ID" value="SDK05163.1"/>
    <property type="molecule type" value="Genomic_DNA"/>
</dbReference>
<evidence type="ECO:0000256" key="4">
    <source>
        <dbReference type="ARBA" id="ARBA00022692"/>
    </source>
</evidence>
<organism evidence="10 11">
    <name type="scientific">Actinopolyspora mzabensis</name>
    <dbReference type="NCBI Taxonomy" id="995066"/>
    <lineage>
        <taxon>Bacteria</taxon>
        <taxon>Bacillati</taxon>
        <taxon>Actinomycetota</taxon>
        <taxon>Actinomycetes</taxon>
        <taxon>Actinopolysporales</taxon>
        <taxon>Actinopolysporaceae</taxon>
        <taxon>Actinopolyspora</taxon>
    </lineage>
</organism>
<evidence type="ECO:0000313" key="11">
    <source>
        <dbReference type="Proteomes" id="UP000199213"/>
    </source>
</evidence>